<organism evidence="4 5">
    <name type="scientific">Dekkera bruxellensis</name>
    <name type="common">Brettanomyces custersii</name>
    <dbReference type="NCBI Taxonomy" id="5007"/>
    <lineage>
        <taxon>Eukaryota</taxon>
        <taxon>Fungi</taxon>
        <taxon>Dikarya</taxon>
        <taxon>Ascomycota</taxon>
        <taxon>Saccharomycotina</taxon>
        <taxon>Pichiomycetes</taxon>
        <taxon>Pichiales</taxon>
        <taxon>Pichiaceae</taxon>
        <taxon>Brettanomyces</taxon>
    </lineage>
</organism>
<evidence type="ECO:0000256" key="1">
    <source>
        <dbReference type="ARBA" id="ARBA00022884"/>
    </source>
</evidence>
<dbReference type="InterPro" id="IPR035979">
    <property type="entry name" value="RBD_domain_sf"/>
</dbReference>
<dbReference type="Pfam" id="PF04059">
    <property type="entry name" value="RRM_2"/>
    <property type="match status" value="1"/>
</dbReference>
<evidence type="ECO:0000313" key="5">
    <source>
        <dbReference type="Proteomes" id="UP000663131"/>
    </source>
</evidence>
<proteinExistence type="predicted"/>
<name>A0A871R3C9_DEKBR</name>
<dbReference type="InterPro" id="IPR000504">
    <property type="entry name" value="RRM_dom"/>
</dbReference>
<protein>
    <recommendedName>
        <fullName evidence="3">RRM domain-containing protein</fullName>
    </recommendedName>
</protein>
<sequence>MQNFTNDVFYKQGLQTCIQHFDSNKESNGISITPQAVLPTDVSSFSPTLTPATTPVDTGSIIWSNSSSGEKSILSKRVILVHCDNGPALESAIAQLSVCTTIATSKQFNFDLHVFYAVAWYDFRTIDDDLTKLKQLYLQMVQNPLSYIQYAPIRDSTQWAVISTSHFFKFIEDGYDIFYVSFNLSQVHGATFLQDLISQISLFCSLYLFEPLQGTLNVYKCRFHDIRKSFLIRRLNHFEVGTSVITVSGTLVELYENANKCPILSLTGQQINLSSPETSINVDRQEWSRYQNLKHRRLASMPFRTYSIPEQNVVDISRVESGLDKRNTLLIRNIPNRVDFQDLKDTLDAVIKGEYEFLSDLRFDFENHCNVGYAFISFPKAKSIVKFYKEFQGKKWTKFNSEKICQLAYAKIQGKDNLIQKFQRSRVMQQNPDYRPHLYYTDGSLKGQEQIFPV</sequence>
<reference evidence="4" key="2">
    <citation type="journal article" name="BMC Genomics">
        <title>New genome assemblies reveal patterns of domestication and adaptation across Brettanomyces (Dekkera) species.</title>
        <authorList>
            <person name="Roach M.J."/>
            <person name="Borneman A.R."/>
        </authorList>
    </citation>
    <scope>NUCLEOTIDE SEQUENCE</scope>
    <source>
        <strain evidence="4">UCD 2041</strain>
    </source>
</reference>
<dbReference type="PANTHER" id="PTHR23189">
    <property type="entry name" value="RNA RECOGNITION MOTIF-CONTAINING"/>
    <property type="match status" value="1"/>
</dbReference>
<gene>
    <name evidence="4" type="ORF">BRETT_005198</name>
</gene>
<dbReference type="Proteomes" id="UP000663131">
    <property type="component" value="Chromosome 2"/>
</dbReference>
<feature type="domain" description="RRM" evidence="3">
    <location>
        <begin position="327"/>
        <end position="412"/>
    </location>
</feature>
<dbReference type="AlphaFoldDB" id="A0A871R3C9"/>
<keyword evidence="1 2" id="KW-0694">RNA-binding</keyword>
<dbReference type="EMBL" id="CP063130">
    <property type="protein sequence ID" value="QOU18138.1"/>
    <property type="molecule type" value="Genomic_DNA"/>
</dbReference>
<dbReference type="RefSeq" id="XP_041134632.1">
    <property type="nucleotide sequence ID" value="XM_041283680.1"/>
</dbReference>
<dbReference type="PROSITE" id="PS50102">
    <property type="entry name" value="RRM"/>
    <property type="match status" value="1"/>
</dbReference>
<dbReference type="Gene3D" id="3.30.70.330">
    <property type="match status" value="1"/>
</dbReference>
<dbReference type="GO" id="GO:0003723">
    <property type="term" value="F:RNA binding"/>
    <property type="evidence" value="ECO:0007669"/>
    <property type="project" value="UniProtKB-UniRule"/>
</dbReference>
<reference evidence="4" key="1">
    <citation type="submission" date="2020-10" db="EMBL/GenBank/DDBJ databases">
        <authorList>
            <person name="Palmer J.M."/>
        </authorList>
    </citation>
    <scope>NUCLEOTIDE SEQUENCE</scope>
    <source>
        <strain evidence="4">UCD 2041</strain>
    </source>
</reference>
<dbReference type="InterPro" id="IPR034862">
    <property type="entry name" value="Fungal_Mei2-like_RRM3"/>
</dbReference>
<evidence type="ECO:0000313" key="4">
    <source>
        <dbReference type="EMBL" id="QOU18138.1"/>
    </source>
</evidence>
<dbReference type="GeneID" id="64577121"/>
<dbReference type="SUPFAM" id="SSF54928">
    <property type="entry name" value="RNA-binding domain, RBD"/>
    <property type="match status" value="1"/>
</dbReference>
<dbReference type="OrthoDB" id="3987597at2759"/>
<accession>A0A871R3C9</accession>
<dbReference type="CDD" id="cd12532">
    <property type="entry name" value="RRM3_MEI2_fungi"/>
    <property type="match status" value="1"/>
</dbReference>
<dbReference type="InterPro" id="IPR007201">
    <property type="entry name" value="Mei2-like_Rrm_C"/>
</dbReference>
<dbReference type="KEGG" id="bbrx:BRETT_005198"/>
<dbReference type="InterPro" id="IPR012677">
    <property type="entry name" value="Nucleotide-bd_a/b_plait_sf"/>
</dbReference>
<evidence type="ECO:0000259" key="3">
    <source>
        <dbReference type="PROSITE" id="PS50102"/>
    </source>
</evidence>
<evidence type="ECO:0000256" key="2">
    <source>
        <dbReference type="PROSITE-ProRule" id="PRU00176"/>
    </source>
</evidence>